<evidence type="ECO:0000259" key="3">
    <source>
        <dbReference type="PROSITE" id="PS51462"/>
    </source>
</evidence>
<dbReference type="GO" id="GO:0046872">
    <property type="term" value="F:metal ion binding"/>
    <property type="evidence" value="ECO:0007669"/>
    <property type="project" value="UniProtKB-KW"/>
</dbReference>
<keyword evidence="5" id="KW-1185">Reference proteome</keyword>
<name>A0A4Q9M106_9MICR</name>
<dbReference type="InterPro" id="IPR015797">
    <property type="entry name" value="NUDIX_hydrolase-like_dom_sf"/>
</dbReference>
<dbReference type="PROSITE" id="PS00893">
    <property type="entry name" value="NUDIX_BOX"/>
    <property type="match status" value="1"/>
</dbReference>
<dbReference type="VEuPathDB" id="MicrosporidiaDB:CWI38_0090p0050"/>
<feature type="domain" description="Nudix hydrolase" evidence="3">
    <location>
        <begin position="3"/>
        <end position="120"/>
    </location>
</feature>
<comment type="caution">
    <text evidence="4">The sequence shown here is derived from an EMBL/GenBank/DDBJ whole genome shotgun (WGS) entry which is preliminary data.</text>
</comment>
<dbReference type="Gene3D" id="3.90.79.10">
    <property type="entry name" value="Nucleoside Triphosphate Pyrophosphohydrolase"/>
    <property type="match status" value="1"/>
</dbReference>
<dbReference type="InterPro" id="IPR000086">
    <property type="entry name" value="NUDIX_hydrolase_dom"/>
</dbReference>
<dbReference type="GO" id="GO:0005634">
    <property type="term" value="C:nucleus"/>
    <property type="evidence" value="ECO:0007669"/>
    <property type="project" value="TreeGrafter"/>
</dbReference>
<dbReference type="GO" id="GO:0005737">
    <property type="term" value="C:cytoplasm"/>
    <property type="evidence" value="ECO:0007669"/>
    <property type="project" value="TreeGrafter"/>
</dbReference>
<dbReference type="PROSITE" id="PS51462">
    <property type="entry name" value="NUDIX"/>
    <property type="match status" value="1"/>
</dbReference>
<evidence type="ECO:0000256" key="1">
    <source>
        <dbReference type="ARBA" id="ARBA00022723"/>
    </source>
</evidence>
<dbReference type="GO" id="GO:0016787">
    <property type="term" value="F:hydrolase activity"/>
    <property type="evidence" value="ECO:0007669"/>
    <property type="project" value="UniProtKB-KW"/>
</dbReference>
<keyword evidence="1" id="KW-0479">Metal-binding</keyword>
<dbReference type="SUPFAM" id="SSF55811">
    <property type="entry name" value="Nudix"/>
    <property type="match status" value="1"/>
</dbReference>
<evidence type="ECO:0000256" key="2">
    <source>
        <dbReference type="ARBA" id="ARBA00022801"/>
    </source>
</evidence>
<dbReference type="AlphaFoldDB" id="A0A4Q9M106"/>
<dbReference type="OrthoDB" id="2195459at2759"/>
<dbReference type="PANTHER" id="PTHR12629:SF0">
    <property type="entry name" value="DIPHOSPHOINOSITOL-POLYPHOSPHATE DIPHOSPHATASE"/>
    <property type="match status" value="1"/>
</dbReference>
<reference evidence="4 5" key="1">
    <citation type="submission" date="2017-12" db="EMBL/GenBank/DDBJ databases">
        <authorList>
            <person name="Pombert J.-F."/>
            <person name="Haag K.L."/>
            <person name="Ebert D."/>
        </authorList>
    </citation>
    <scope>NUCLEOTIDE SEQUENCE [LARGE SCALE GENOMIC DNA]</scope>
    <source>
        <strain evidence="4">IL-G-3</strain>
    </source>
</reference>
<evidence type="ECO:0000313" key="4">
    <source>
        <dbReference type="EMBL" id="TBU20319.1"/>
    </source>
</evidence>
<accession>A0A4Q9M106</accession>
<dbReference type="EMBL" id="PITK01000090">
    <property type="protein sequence ID" value="TBU20319.1"/>
    <property type="molecule type" value="Genomic_DNA"/>
</dbReference>
<dbReference type="STRING" id="1176355.A0A4Q9M106"/>
<gene>
    <name evidence="4" type="ORF">CWI38_0090p0050</name>
</gene>
<keyword evidence="2" id="KW-0378">Hydrolase</keyword>
<sequence>MKKIRLRSGTLPLLPDNKIILISSTKRKEFVLPKGGIEGIETPIQTALRETLEEAGVTGVISNIEPFYKDSTCQWYLLNVNHIQTNWEEKNKRKRIFLSIKEILENKDKLIYTKTIKVIRKAIEKGIISE</sequence>
<protein>
    <recommendedName>
        <fullName evidence="3">Nudix hydrolase domain-containing protein</fullName>
    </recommendedName>
</protein>
<organism evidence="4 5">
    <name type="scientific">Hamiltosporidium tvaerminnensis</name>
    <dbReference type="NCBI Taxonomy" id="1176355"/>
    <lineage>
        <taxon>Eukaryota</taxon>
        <taxon>Fungi</taxon>
        <taxon>Fungi incertae sedis</taxon>
        <taxon>Microsporidia</taxon>
        <taxon>Dubosqiidae</taxon>
        <taxon>Hamiltosporidium</taxon>
    </lineage>
</organism>
<dbReference type="InterPro" id="IPR020084">
    <property type="entry name" value="NUDIX_hydrolase_CS"/>
</dbReference>
<dbReference type="PANTHER" id="PTHR12629">
    <property type="entry name" value="DIPHOSPHOINOSITOL POLYPHOSPHATE PHOSPHOHYDROLASE"/>
    <property type="match status" value="1"/>
</dbReference>
<proteinExistence type="predicted"/>
<dbReference type="Proteomes" id="UP000292282">
    <property type="component" value="Unassembled WGS sequence"/>
</dbReference>
<dbReference type="Pfam" id="PF00293">
    <property type="entry name" value="NUDIX"/>
    <property type="match status" value="1"/>
</dbReference>
<evidence type="ECO:0000313" key="5">
    <source>
        <dbReference type="Proteomes" id="UP000292282"/>
    </source>
</evidence>